<gene>
    <name evidence="1" type="ORF">A0U93_06155</name>
</gene>
<dbReference type="AlphaFoldDB" id="A0A1U9KP56"/>
<dbReference type="EMBL" id="CP014691">
    <property type="protein sequence ID" value="AQS87584.1"/>
    <property type="molecule type" value="Genomic_DNA"/>
</dbReference>
<sequence>MTGDLRSELEQGVTPLQDDAHWNPLNDANARLCRLLHEVTETIRDLTADRPVAAVVAAFIGGIFIGRGRAR</sequence>
<organism evidence="1 2">
    <name type="scientific">Neoasaia chiangmaiensis</name>
    <dbReference type="NCBI Taxonomy" id="320497"/>
    <lineage>
        <taxon>Bacteria</taxon>
        <taxon>Pseudomonadati</taxon>
        <taxon>Pseudomonadota</taxon>
        <taxon>Alphaproteobacteria</taxon>
        <taxon>Acetobacterales</taxon>
        <taxon>Acetobacteraceae</taxon>
        <taxon>Neoasaia</taxon>
    </lineage>
</organism>
<dbReference type="Proteomes" id="UP000188604">
    <property type="component" value="Chromosome"/>
</dbReference>
<keyword evidence="2" id="KW-1185">Reference proteome</keyword>
<reference evidence="1 2" key="1">
    <citation type="submission" date="2016-03" db="EMBL/GenBank/DDBJ databases">
        <title>Acetic acid bacteria sequencing.</title>
        <authorList>
            <person name="Brandt J."/>
            <person name="Jakob F."/>
            <person name="Vogel R.F."/>
        </authorList>
    </citation>
    <scope>NUCLEOTIDE SEQUENCE [LARGE SCALE GENOMIC DNA]</scope>
    <source>
        <strain evidence="1 2">NBRC 101099</strain>
    </source>
</reference>
<protein>
    <submittedName>
        <fullName evidence="1">Uncharacterized protein</fullName>
    </submittedName>
</protein>
<dbReference type="KEGG" id="nch:A0U93_06155"/>
<evidence type="ECO:0000313" key="1">
    <source>
        <dbReference type="EMBL" id="AQS87584.1"/>
    </source>
</evidence>
<name>A0A1U9KP56_9PROT</name>
<accession>A0A1U9KP56</accession>
<dbReference type="RefSeq" id="WP_077806572.1">
    <property type="nucleotide sequence ID" value="NZ_BJXS01000002.1"/>
</dbReference>
<evidence type="ECO:0000313" key="2">
    <source>
        <dbReference type="Proteomes" id="UP000188604"/>
    </source>
</evidence>
<proteinExistence type="predicted"/>